<feature type="transmembrane region" description="Helical" evidence="1">
    <location>
        <begin position="6"/>
        <end position="26"/>
    </location>
</feature>
<keyword evidence="1" id="KW-0812">Transmembrane</keyword>
<organism evidence="2">
    <name type="scientific">Arundo donax</name>
    <name type="common">Giant reed</name>
    <name type="synonym">Donax arundinaceus</name>
    <dbReference type="NCBI Taxonomy" id="35708"/>
    <lineage>
        <taxon>Eukaryota</taxon>
        <taxon>Viridiplantae</taxon>
        <taxon>Streptophyta</taxon>
        <taxon>Embryophyta</taxon>
        <taxon>Tracheophyta</taxon>
        <taxon>Spermatophyta</taxon>
        <taxon>Magnoliopsida</taxon>
        <taxon>Liliopsida</taxon>
        <taxon>Poales</taxon>
        <taxon>Poaceae</taxon>
        <taxon>PACMAD clade</taxon>
        <taxon>Arundinoideae</taxon>
        <taxon>Arundineae</taxon>
        <taxon>Arundo</taxon>
    </lineage>
</organism>
<sequence>MCYPFYMFSYMVVLHSPLHTPFICVFPSMKDETTYCPFWNISGSLLCFFRSWLSFFLLRLWIYLFV</sequence>
<name>A0A0A9GBY8_ARUDO</name>
<keyword evidence="1" id="KW-0472">Membrane</keyword>
<dbReference type="EMBL" id="GBRH01179723">
    <property type="protein sequence ID" value="JAE18173.1"/>
    <property type="molecule type" value="Transcribed_RNA"/>
</dbReference>
<evidence type="ECO:0000256" key="1">
    <source>
        <dbReference type="SAM" id="Phobius"/>
    </source>
</evidence>
<dbReference type="AlphaFoldDB" id="A0A0A9GBY8"/>
<keyword evidence="1" id="KW-1133">Transmembrane helix</keyword>
<accession>A0A0A9GBY8</accession>
<reference evidence="2" key="1">
    <citation type="submission" date="2014-09" db="EMBL/GenBank/DDBJ databases">
        <authorList>
            <person name="Magalhaes I.L.F."/>
            <person name="Oliveira U."/>
            <person name="Santos F.R."/>
            <person name="Vidigal T.H.D.A."/>
            <person name="Brescovit A.D."/>
            <person name="Santos A.J."/>
        </authorList>
    </citation>
    <scope>NUCLEOTIDE SEQUENCE</scope>
    <source>
        <tissue evidence="2">Shoot tissue taken approximately 20 cm above the soil surface</tissue>
    </source>
</reference>
<proteinExistence type="predicted"/>
<reference evidence="2" key="2">
    <citation type="journal article" date="2015" name="Data Brief">
        <title>Shoot transcriptome of the giant reed, Arundo donax.</title>
        <authorList>
            <person name="Barrero R.A."/>
            <person name="Guerrero F.D."/>
            <person name="Moolhuijzen P."/>
            <person name="Goolsby J.A."/>
            <person name="Tidwell J."/>
            <person name="Bellgard S.E."/>
            <person name="Bellgard M.I."/>
        </authorList>
    </citation>
    <scope>NUCLEOTIDE SEQUENCE</scope>
    <source>
        <tissue evidence="2">Shoot tissue taken approximately 20 cm above the soil surface</tissue>
    </source>
</reference>
<protein>
    <submittedName>
        <fullName evidence="2">Uncharacterized protein</fullName>
    </submittedName>
</protein>
<evidence type="ECO:0000313" key="2">
    <source>
        <dbReference type="EMBL" id="JAE18173.1"/>
    </source>
</evidence>
<feature type="transmembrane region" description="Helical" evidence="1">
    <location>
        <begin position="38"/>
        <end position="62"/>
    </location>
</feature>